<sequence length="117" mass="13041">MRLVLVNVGKLILRYVRAIVYRQSTVDEPEPLESAIKEASFTKDSTEEHRVAVSNGPRRKGGGAVPARERTAVQRKTVPVRRHPRRHQPVARSQTERGTSARVVAAVNSMSSVYVLL</sequence>
<gene>
    <name evidence="2" type="ORF">TTRE_0000973501</name>
</gene>
<reference evidence="2" key="2">
    <citation type="submission" date="2014-03" db="EMBL/GenBank/DDBJ databases">
        <title>The whipworm genome and dual-species transcriptomics of an intimate host-pathogen interaction.</title>
        <authorList>
            <person name="Foth B.J."/>
            <person name="Tsai I.J."/>
            <person name="Reid A.J."/>
            <person name="Bancroft A.J."/>
            <person name="Nichol S."/>
            <person name="Tracey A."/>
            <person name="Holroyd N."/>
            <person name="Cotton J.A."/>
            <person name="Stanley E.J."/>
            <person name="Zarowiecki M."/>
            <person name="Liu J.Z."/>
            <person name="Huckvale T."/>
            <person name="Cooper P.J."/>
            <person name="Grencis R.K."/>
            <person name="Berriman M."/>
        </authorList>
    </citation>
    <scope>NUCLEOTIDE SEQUENCE [LARGE SCALE GENOMIC DNA]</scope>
</reference>
<dbReference type="AlphaFoldDB" id="A0A077ZLP7"/>
<feature type="region of interest" description="Disordered" evidence="1">
    <location>
        <begin position="43"/>
        <end position="100"/>
    </location>
</feature>
<evidence type="ECO:0000313" key="3">
    <source>
        <dbReference type="Proteomes" id="UP000030665"/>
    </source>
</evidence>
<name>A0A077ZLP7_TRITR</name>
<keyword evidence="3" id="KW-1185">Reference proteome</keyword>
<evidence type="ECO:0000313" key="2">
    <source>
        <dbReference type="EMBL" id="CDW61286.1"/>
    </source>
</evidence>
<dbReference type="EMBL" id="HG808530">
    <property type="protein sequence ID" value="CDW61286.1"/>
    <property type="molecule type" value="Genomic_DNA"/>
</dbReference>
<organism evidence="2 3">
    <name type="scientific">Trichuris trichiura</name>
    <name type="common">Whipworm</name>
    <name type="synonym">Trichocephalus trichiurus</name>
    <dbReference type="NCBI Taxonomy" id="36087"/>
    <lineage>
        <taxon>Eukaryota</taxon>
        <taxon>Metazoa</taxon>
        <taxon>Ecdysozoa</taxon>
        <taxon>Nematoda</taxon>
        <taxon>Enoplea</taxon>
        <taxon>Dorylaimia</taxon>
        <taxon>Trichinellida</taxon>
        <taxon>Trichuridae</taxon>
        <taxon>Trichuris</taxon>
    </lineage>
</organism>
<dbReference type="Proteomes" id="UP000030665">
    <property type="component" value="Unassembled WGS sequence"/>
</dbReference>
<feature type="compositionally biased region" description="Basic residues" evidence="1">
    <location>
        <begin position="78"/>
        <end position="89"/>
    </location>
</feature>
<evidence type="ECO:0000256" key="1">
    <source>
        <dbReference type="SAM" id="MobiDB-lite"/>
    </source>
</evidence>
<protein>
    <submittedName>
        <fullName evidence="2">Uncharacterized protein</fullName>
    </submittedName>
</protein>
<accession>A0A077ZLP7</accession>
<proteinExistence type="predicted"/>
<reference evidence="2" key="1">
    <citation type="submission" date="2014-01" db="EMBL/GenBank/DDBJ databases">
        <authorList>
            <person name="Aslett M."/>
        </authorList>
    </citation>
    <scope>NUCLEOTIDE SEQUENCE</scope>
</reference>